<dbReference type="Proteomes" id="UP000272942">
    <property type="component" value="Unassembled WGS sequence"/>
</dbReference>
<dbReference type="GO" id="GO:0042147">
    <property type="term" value="P:retrograde transport, endosome to Golgi"/>
    <property type="evidence" value="ECO:0007669"/>
    <property type="project" value="InterPro"/>
</dbReference>
<keyword evidence="6" id="KW-0175">Coiled coil</keyword>
<dbReference type="GO" id="GO:0000938">
    <property type="term" value="C:GARP complex"/>
    <property type="evidence" value="ECO:0007669"/>
    <property type="project" value="InterPro"/>
</dbReference>
<evidence type="ECO:0000313" key="11">
    <source>
        <dbReference type="WBParaSite" id="ECPE_0001163501-mRNA-1"/>
    </source>
</evidence>
<evidence type="ECO:0000256" key="6">
    <source>
        <dbReference type="ARBA" id="ARBA00023054"/>
    </source>
</evidence>
<keyword evidence="10" id="KW-1185">Reference proteome</keyword>
<evidence type="ECO:0000256" key="2">
    <source>
        <dbReference type="ARBA" id="ARBA00009150"/>
    </source>
</evidence>
<keyword evidence="4" id="KW-0653">Protein transport</keyword>
<dbReference type="WBParaSite" id="ECPE_0001163501-mRNA-1">
    <property type="protein sequence ID" value="ECPE_0001163501-mRNA-1"/>
    <property type="gene ID" value="ECPE_0001163501"/>
</dbReference>
<evidence type="ECO:0000256" key="7">
    <source>
        <dbReference type="SAM" id="MobiDB-lite"/>
    </source>
</evidence>
<reference evidence="11" key="1">
    <citation type="submission" date="2016-06" db="UniProtKB">
        <authorList>
            <consortium name="WormBaseParasite"/>
        </authorList>
    </citation>
    <scope>IDENTIFICATION</scope>
</reference>
<feature type="region of interest" description="Disordered" evidence="7">
    <location>
        <begin position="105"/>
        <end position="139"/>
    </location>
</feature>
<dbReference type="PANTHER" id="PTHR12965:SF0">
    <property type="entry name" value="VACUOLAR PROTEIN SORTING-ASSOCIATED PROTEIN 54"/>
    <property type="match status" value="1"/>
</dbReference>
<keyword evidence="3" id="KW-0813">Transport</keyword>
<dbReference type="GO" id="GO:0006896">
    <property type="term" value="P:Golgi to vacuole transport"/>
    <property type="evidence" value="ECO:0007669"/>
    <property type="project" value="TreeGrafter"/>
</dbReference>
<accession>A0A183AXB5</accession>
<dbReference type="GO" id="GO:0015031">
    <property type="term" value="P:protein transport"/>
    <property type="evidence" value="ECO:0007669"/>
    <property type="project" value="UniProtKB-KW"/>
</dbReference>
<dbReference type="GO" id="GO:0005829">
    <property type="term" value="C:cytosol"/>
    <property type="evidence" value="ECO:0007669"/>
    <property type="project" value="GOC"/>
</dbReference>
<dbReference type="AlphaFoldDB" id="A0A183AXB5"/>
<evidence type="ECO:0000256" key="8">
    <source>
        <dbReference type="SAM" id="SignalP"/>
    </source>
</evidence>
<comment type="similarity">
    <text evidence="2">Belongs to the VPS54 family.</text>
</comment>
<feature type="chain" id="PRO_5043138233" evidence="8">
    <location>
        <begin position="22"/>
        <end position="234"/>
    </location>
</feature>
<dbReference type="OrthoDB" id="10259024at2759"/>
<evidence type="ECO:0000313" key="9">
    <source>
        <dbReference type="EMBL" id="VDP88715.1"/>
    </source>
</evidence>
<evidence type="ECO:0000256" key="5">
    <source>
        <dbReference type="ARBA" id="ARBA00023034"/>
    </source>
</evidence>
<dbReference type="PANTHER" id="PTHR12965">
    <property type="entry name" value="VACUOLAR PROTEIN SORTING 54"/>
    <property type="match status" value="1"/>
</dbReference>
<gene>
    <name evidence="9" type="ORF">ECPE_LOCUS11601</name>
</gene>
<dbReference type="InterPro" id="IPR039745">
    <property type="entry name" value="Vps54"/>
</dbReference>
<protein>
    <submittedName>
        <fullName evidence="11">Vps54 domain-containing protein</fullName>
    </submittedName>
</protein>
<evidence type="ECO:0000256" key="3">
    <source>
        <dbReference type="ARBA" id="ARBA00022448"/>
    </source>
</evidence>
<keyword evidence="5" id="KW-0333">Golgi apparatus</keyword>
<evidence type="ECO:0000256" key="1">
    <source>
        <dbReference type="ARBA" id="ARBA00004601"/>
    </source>
</evidence>
<reference evidence="9 10" key="2">
    <citation type="submission" date="2018-11" db="EMBL/GenBank/DDBJ databases">
        <authorList>
            <consortium name="Pathogen Informatics"/>
        </authorList>
    </citation>
    <scope>NUCLEOTIDE SEQUENCE [LARGE SCALE GENOMIC DNA]</scope>
    <source>
        <strain evidence="9 10">Egypt</strain>
    </source>
</reference>
<name>A0A183AXB5_9TREM</name>
<organism evidence="11">
    <name type="scientific">Echinostoma caproni</name>
    <dbReference type="NCBI Taxonomy" id="27848"/>
    <lineage>
        <taxon>Eukaryota</taxon>
        <taxon>Metazoa</taxon>
        <taxon>Spiralia</taxon>
        <taxon>Lophotrochozoa</taxon>
        <taxon>Platyhelminthes</taxon>
        <taxon>Trematoda</taxon>
        <taxon>Digenea</taxon>
        <taxon>Plagiorchiida</taxon>
        <taxon>Echinostomata</taxon>
        <taxon>Echinostomatoidea</taxon>
        <taxon>Echinostomatidae</taxon>
        <taxon>Echinostoma</taxon>
    </lineage>
</organism>
<dbReference type="EMBL" id="UZAN01051147">
    <property type="protein sequence ID" value="VDP88715.1"/>
    <property type="molecule type" value="Genomic_DNA"/>
</dbReference>
<keyword evidence="8" id="KW-0732">Signal</keyword>
<sequence length="234" mass="26221">MPFSLILLQAFLLHLREEAESYFLTPDQPTDARSSIKPISESVANSTTALARLLLTLTRNSIQRFHHERSAKLDMILNQERWQATPVPSRVQELVSRTFLSALPNGTQSDSDLPGITSGQSNPVPRQQQQQQTSPRDEVSSALNFGNERFVVVGTVLLLLPMLVDYVNLAPRLPCWPGSVAELASRLAELLNVSHLNQAYPRFGFFCQKCLFFATVFPNDESDTIPPRDDFAPR</sequence>
<comment type="subcellular location">
    <subcellularLocation>
        <location evidence="1">Golgi apparatus</location>
        <location evidence="1">trans-Golgi network</location>
    </subcellularLocation>
</comment>
<feature type="signal peptide" evidence="8">
    <location>
        <begin position="1"/>
        <end position="21"/>
    </location>
</feature>
<evidence type="ECO:0000313" key="10">
    <source>
        <dbReference type="Proteomes" id="UP000272942"/>
    </source>
</evidence>
<evidence type="ECO:0000256" key="4">
    <source>
        <dbReference type="ARBA" id="ARBA00022927"/>
    </source>
</evidence>
<feature type="compositionally biased region" description="Polar residues" evidence="7">
    <location>
        <begin position="105"/>
        <end position="126"/>
    </location>
</feature>
<proteinExistence type="inferred from homology"/>
<dbReference type="GO" id="GO:0019905">
    <property type="term" value="F:syntaxin binding"/>
    <property type="evidence" value="ECO:0007669"/>
    <property type="project" value="TreeGrafter"/>
</dbReference>